<dbReference type="CDD" id="cd00146">
    <property type="entry name" value="PKD"/>
    <property type="match status" value="1"/>
</dbReference>
<keyword evidence="3" id="KW-0732">Signal</keyword>
<dbReference type="InterPro" id="IPR022409">
    <property type="entry name" value="PKD/Chitinase_dom"/>
</dbReference>
<name>A0A1G2BD63_9BACT</name>
<feature type="chain" id="PRO_5009582041" description="PKD domain-containing protein" evidence="3">
    <location>
        <begin position="31"/>
        <end position="554"/>
    </location>
</feature>
<dbReference type="Gene3D" id="2.60.40.10">
    <property type="entry name" value="Immunoglobulins"/>
    <property type="match status" value="1"/>
</dbReference>
<evidence type="ECO:0000259" key="4">
    <source>
        <dbReference type="PROSITE" id="PS50093"/>
    </source>
</evidence>
<dbReference type="EMBL" id="MHKI01000018">
    <property type="protein sequence ID" value="OGY86529.1"/>
    <property type="molecule type" value="Genomic_DNA"/>
</dbReference>
<feature type="region of interest" description="Disordered" evidence="1">
    <location>
        <begin position="39"/>
        <end position="70"/>
    </location>
</feature>
<keyword evidence="2" id="KW-0472">Membrane</keyword>
<feature type="transmembrane region" description="Helical" evidence="2">
    <location>
        <begin position="396"/>
        <end position="415"/>
    </location>
</feature>
<dbReference type="PROSITE" id="PS50093">
    <property type="entry name" value="PKD"/>
    <property type="match status" value="1"/>
</dbReference>
<dbReference type="InterPro" id="IPR035986">
    <property type="entry name" value="PKD_dom_sf"/>
</dbReference>
<gene>
    <name evidence="5" type="ORF">A2319_02065</name>
</gene>
<feature type="transmembrane region" description="Helical" evidence="2">
    <location>
        <begin position="427"/>
        <end position="447"/>
    </location>
</feature>
<dbReference type="SMART" id="SM00089">
    <property type="entry name" value="PKD"/>
    <property type="match status" value="1"/>
</dbReference>
<evidence type="ECO:0000313" key="6">
    <source>
        <dbReference type="Proteomes" id="UP000176420"/>
    </source>
</evidence>
<feature type="transmembrane region" description="Helical" evidence="2">
    <location>
        <begin position="511"/>
        <end position="532"/>
    </location>
</feature>
<dbReference type="InterPro" id="IPR013783">
    <property type="entry name" value="Ig-like_fold"/>
</dbReference>
<feature type="compositionally biased region" description="Basic and acidic residues" evidence="1">
    <location>
        <begin position="59"/>
        <end position="70"/>
    </location>
</feature>
<feature type="transmembrane region" description="Helical" evidence="2">
    <location>
        <begin position="485"/>
        <end position="505"/>
    </location>
</feature>
<feature type="signal peptide" evidence="3">
    <location>
        <begin position="1"/>
        <end position="30"/>
    </location>
</feature>
<dbReference type="AlphaFoldDB" id="A0A1G2BD63"/>
<proteinExistence type="predicted"/>
<evidence type="ECO:0000256" key="2">
    <source>
        <dbReference type="SAM" id="Phobius"/>
    </source>
</evidence>
<reference evidence="5 6" key="1">
    <citation type="journal article" date="2016" name="Nat. Commun.">
        <title>Thousands of microbial genomes shed light on interconnected biogeochemical processes in an aquifer system.</title>
        <authorList>
            <person name="Anantharaman K."/>
            <person name="Brown C.T."/>
            <person name="Hug L.A."/>
            <person name="Sharon I."/>
            <person name="Castelle C.J."/>
            <person name="Probst A.J."/>
            <person name="Thomas B.C."/>
            <person name="Singh A."/>
            <person name="Wilkins M.J."/>
            <person name="Karaoz U."/>
            <person name="Brodie E.L."/>
            <person name="Williams K.H."/>
            <person name="Hubbard S.S."/>
            <person name="Banfield J.F."/>
        </authorList>
    </citation>
    <scope>NUCLEOTIDE SEQUENCE [LARGE SCALE GENOMIC DNA]</scope>
</reference>
<sequence>MSKKMNLKKWLGYSSFYLVAFLFFPLVLQAQTAPVDTQNIDVTNQPTDVSTNDDTDNTTPKEEKKTKIPLEAKAGKDRNVLVGRTVLFDASSSTGPENKELVYHWDFGDNASAEGIDATHVYATRGTYRVILTVKAGREDNAKISEDEIIVSVQDRLMMLMTDQSVAEQKIADLQSYALTQGTLLISIRDSGVDQEYLTVQNLAQQMIDHQEDVRDSSIIITWTAGNVGFNSLVELARISSLNNAPLEDFNFDKKAIVSINDNVLVSTAKIAQTTFGAIAPQYIIVANSAILDNVISAQSSEKLQEQLSGVDANYQIITDYTARGIQKLSIFNVMSYAMNFMINKGVPINSLFLLLMLPIMATIIAVARQIIGVKAFGIFVPTVVALSFLATGIKYGVIIFIFIIIVGTIARIILRRFRLLYLPRMALVLSLLALSVFLMFFVGAYFNKTGFIAVSIFPILIMTVLTEQFIAVQIEQGFKNAIKLTLETLVLSIIGYLIGDWAVFKSIILAYPELILLTLVINYLVGKFSGLRFTEYIRFRKVFKHMSHVEKSK</sequence>
<feature type="transmembrane region" description="Helical" evidence="2">
    <location>
        <begin position="453"/>
        <end position="473"/>
    </location>
</feature>
<dbReference type="Proteomes" id="UP000176420">
    <property type="component" value="Unassembled WGS sequence"/>
</dbReference>
<dbReference type="SUPFAM" id="SSF49299">
    <property type="entry name" value="PKD domain"/>
    <property type="match status" value="1"/>
</dbReference>
<dbReference type="InterPro" id="IPR025840">
    <property type="entry name" value="7TM_transglut"/>
</dbReference>
<evidence type="ECO:0000256" key="1">
    <source>
        <dbReference type="SAM" id="MobiDB-lite"/>
    </source>
</evidence>
<keyword evidence="2" id="KW-1133">Transmembrane helix</keyword>
<feature type="transmembrane region" description="Helical" evidence="2">
    <location>
        <begin position="349"/>
        <end position="367"/>
    </location>
</feature>
<accession>A0A1G2BD63</accession>
<feature type="domain" description="PKD" evidence="4">
    <location>
        <begin position="69"/>
        <end position="134"/>
    </location>
</feature>
<dbReference type="Pfam" id="PF14402">
    <property type="entry name" value="7TM_transglut"/>
    <property type="match status" value="1"/>
</dbReference>
<dbReference type="Pfam" id="PF18911">
    <property type="entry name" value="PKD_4"/>
    <property type="match status" value="1"/>
</dbReference>
<protein>
    <recommendedName>
        <fullName evidence="4">PKD domain-containing protein</fullName>
    </recommendedName>
</protein>
<organism evidence="5 6">
    <name type="scientific">Candidatus Kerfeldbacteria bacterium RIFOXYB2_FULL_38_14</name>
    <dbReference type="NCBI Taxonomy" id="1798547"/>
    <lineage>
        <taxon>Bacteria</taxon>
        <taxon>Candidatus Kerfeldiibacteriota</taxon>
    </lineage>
</organism>
<evidence type="ECO:0000256" key="3">
    <source>
        <dbReference type="SAM" id="SignalP"/>
    </source>
</evidence>
<keyword evidence="2" id="KW-0812">Transmembrane</keyword>
<comment type="caution">
    <text evidence="5">The sequence shown here is derived from an EMBL/GenBank/DDBJ whole genome shotgun (WGS) entry which is preliminary data.</text>
</comment>
<dbReference type="InterPro" id="IPR000601">
    <property type="entry name" value="PKD_dom"/>
</dbReference>
<evidence type="ECO:0000313" key="5">
    <source>
        <dbReference type="EMBL" id="OGY86529.1"/>
    </source>
</evidence>